<name>A0ABS2PEC6_9BACL</name>
<dbReference type="Pfam" id="PF00578">
    <property type="entry name" value="AhpC-TSA"/>
    <property type="match status" value="1"/>
</dbReference>
<protein>
    <submittedName>
        <fullName evidence="3">Thiol-disulfide isomerase/thioredoxin</fullName>
    </submittedName>
</protein>
<evidence type="ECO:0000313" key="4">
    <source>
        <dbReference type="Proteomes" id="UP000741863"/>
    </source>
</evidence>
<dbReference type="SUPFAM" id="SSF52833">
    <property type="entry name" value="Thioredoxin-like"/>
    <property type="match status" value="1"/>
</dbReference>
<gene>
    <name evidence="3" type="ORF">JOD17_002575</name>
</gene>
<dbReference type="Gene3D" id="3.40.30.10">
    <property type="entry name" value="Glutaredoxin"/>
    <property type="match status" value="1"/>
</dbReference>
<evidence type="ECO:0000256" key="1">
    <source>
        <dbReference type="ARBA" id="ARBA00023157"/>
    </source>
</evidence>
<dbReference type="InterPro" id="IPR036249">
    <property type="entry name" value="Thioredoxin-like_sf"/>
</dbReference>
<accession>A0ABS2PEC6</accession>
<dbReference type="PROSITE" id="PS51352">
    <property type="entry name" value="THIOREDOXIN_2"/>
    <property type="match status" value="1"/>
</dbReference>
<dbReference type="PANTHER" id="PTHR42852">
    <property type="entry name" value="THIOL:DISULFIDE INTERCHANGE PROTEIN DSBE"/>
    <property type="match status" value="1"/>
</dbReference>
<feature type="domain" description="Thioredoxin" evidence="2">
    <location>
        <begin position="1"/>
        <end position="140"/>
    </location>
</feature>
<dbReference type="CDD" id="cd02966">
    <property type="entry name" value="TlpA_like_family"/>
    <property type="match status" value="1"/>
</dbReference>
<comment type="caution">
    <text evidence="3">The sequence shown here is derived from an EMBL/GenBank/DDBJ whole genome shotgun (WGS) entry which is preliminary data.</text>
</comment>
<dbReference type="RefSeq" id="WP_204698156.1">
    <property type="nucleotide sequence ID" value="NZ_JAFBEC010000007.1"/>
</dbReference>
<keyword evidence="1" id="KW-1015">Disulfide bond</keyword>
<dbReference type="GO" id="GO:0016853">
    <property type="term" value="F:isomerase activity"/>
    <property type="evidence" value="ECO:0007669"/>
    <property type="project" value="UniProtKB-KW"/>
</dbReference>
<organism evidence="3 4">
    <name type="scientific">Geomicrobium sediminis</name>
    <dbReference type="NCBI Taxonomy" id="1347788"/>
    <lineage>
        <taxon>Bacteria</taxon>
        <taxon>Bacillati</taxon>
        <taxon>Bacillota</taxon>
        <taxon>Bacilli</taxon>
        <taxon>Bacillales</taxon>
        <taxon>Geomicrobium</taxon>
    </lineage>
</organism>
<evidence type="ECO:0000259" key="2">
    <source>
        <dbReference type="PROSITE" id="PS51352"/>
    </source>
</evidence>
<dbReference type="InterPro" id="IPR050553">
    <property type="entry name" value="Thioredoxin_ResA/DsbE_sf"/>
</dbReference>
<dbReference type="EMBL" id="JAFBEC010000007">
    <property type="protein sequence ID" value="MBM7633481.1"/>
    <property type="molecule type" value="Genomic_DNA"/>
</dbReference>
<evidence type="ECO:0000313" key="3">
    <source>
        <dbReference type="EMBL" id="MBM7633481.1"/>
    </source>
</evidence>
<reference evidence="3 4" key="1">
    <citation type="submission" date="2021-01" db="EMBL/GenBank/DDBJ databases">
        <title>Genomic Encyclopedia of Type Strains, Phase IV (KMG-IV): sequencing the most valuable type-strain genomes for metagenomic binning, comparative biology and taxonomic classification.</title>
        <authorList>
            <person name="Goeker M."/>
        </authorList>
    </citation>
    <scope>NUCLEOTIDE SEQUENCE [LARGE SCALE GENOMIC DNA]</scope>
    <source>
        <strain evidence="3 4">DSM 25540</strain>
    </source>
</reference>
<keyword evidence="4" id="KW-1185">Reference proteome</keyword>
<proteinExistence type="predicted"/>
<dbReference type="InterPro" id="IPR013766">
    <property type="entry name" value="Thioredoxin_domain"/>
</dbReference>
<sequence length="140" mass="15961">MKLAPSFSLYNPVTNTYHSLEDYAGSPLLLTFWASWCPDSQIDLDKKTRLYEQLTTTGLHMLFVNVVGREREEGAGEKLMNTLGNPVPYVLDNQLDTYRAYRCEGVPSTFIIDGESKIVETFGDTEDFTVIMKHLVPYIR</sequence>
<dbReference type="InterPro" id="IPR000866">
    <property type="entry name" value="AhpC/TSA"/>
</dbReference>
<dbReference type="PANTHER" id="PTHR42852:SF13">
    <property type="entry name" value="PROTEIN DIPZ"/>
    <property type="match status" value="1"/>
</dbReference>
<dbReference type="Proteomes" id="UP000741863">
    <property type="component" value="Unassembled WGS sequence"/>
</dbReference>
<keyword evidence="3" id="KW-0413">Isomerase</keyword>